<dbReference type="AlphaFoldDB" id="A0A8H7TPC9"/>
<evidence type="ECO:0000313" key="1">
    <source>
        <dbReference type="EMBL" id="KAF9754574.1"/>
    </source>
</evidence>
<gene>
    <name evidence="1" type="ORF">IM811_010015</name>
</gene>
<sequence length="188" mass="21196">MSERGDSRMGRGQLAEEGAVDGADARGGGCHFWWDVCLWDVAVVLRCSNRESGYCDLGNWRIEWMTKLGVEDIAWQLFRGDNLGEALTWLLGVKTIHGFLNTLYVFFQLLQLISHAWIEHIQPASQTWKKVSCLALSDKITKCPATVRHDKLQMRRGSTFKELVSLLGMVTNGTQQNHESSVQNLNSV</sequence>
<dbReference type="EMBL" id="JADCTT010000003">
    <property type="protein sequence ID" value="KAF9754574.1"/>
    <property type="molecule type" value="Genomic_DNA"/>
</dbReference>
<proteinExistence type="predicted"/>
<organism evidence="1 2">
    <name type="scientific">Bionectria ochroleuca</name>
    <name type="common">Gliocladium roseum</name>
    <dbReference type="NCBI Taxonomy" id="29856"/>
    <lineage>
        <taxon>Eukaryota</taxon>
        <taxon>Fungi</taxon>
        <taxon>Dikarya</taxon>
        <taxon>Ascomycota</taxon>
        <taxon>Pezizomycotina</taxon>
        <taxon>Sordariomycetes</taxon>
        <taxon>Hypocreomycetidae</taxon>
        <taxon>Hypocreales</taxon>
        <taxon>Bionectriaceae</taxon>
        <taxon>Clonostachys</taxon>
    </lineage>
</organism>
<protein>
    <submittedName>
        <fullName evidence="1">Uncharacterized protein</fullName>
    </submittedName>
</protein>
<comment type="caution">
    <text evidence="1">The sequence shown here is derived from an EMBL/GenBank/DDBJ whole genome shotgun (WGS) entry which is preliminary data.</text>
</comment>
<evidence type="ECO:0000313" key="2">
    <source>
        <dbReference type="Proteomes" id="UP000616885"/>
    </source>
</evidence>
<name>A0A8H7TPC9_BIOOC</name>
<accession>A0A8H7TPC9</accession>
<reference evidence="1" key="1">
    <citation type="submission" date="2020-10" db="EMBL/GenBank/DDBJ databases">
        <title>High-Quality Genome Resource of Clonostachys rosea strain S41 by Oxford Nanopore Long-Read Sequencing.</title>
        <authorList>
            <person name="Wang H."/>
        </authorList>
    </citation>
    <scope>NUCLEOTIDE SEQUENCE</scope>
    <source>
        <strain evidence="1">S41</strain>
    </source>
</reference>
<dbReference type="Proteomes" id="UP000616885">
    <property type="component" value="Unassembled WGS sequence"/>
</dbReference>